<comment type="caution">
    <text evidence="2">The sequence shown here is derived from an EMBL/GenBank/DDBJ whole genome shotgun (WGS) entry which is preliminary data.</text>
</comment>
<name>A0A2T9YZ55_9FUNG</name>
<feature type="region of interest" description="Disordered" evidence="1">
    <location>
        <begin position="1"/>
        <end position="34"/>
    </location>
</feature>
<keyword evidence="3" id="KW-1185">Reference proteome</keyword>
<sequence>MDNHHNNHESTENTGDISEMNNGANTVRKSSMQGVKSKINYFSGMVEKSAGKMMKKQEWVNHGEKLMADNKTGNLAKSTAEGVETAAHDIEQSGSKMASDLNVKNNLAETANNIESTVKSTIDDANNI</sequence>
<dbReference type="AlphaFoldDB" id="A0A2T9YZ55"/>
<feature type="compositionally biased region" description="Basic and acidic residues" evidence="1">
    <location>
        <begin position="1"/>
        <end position="11"/>
    </location>
</feature>
<gene>
    <name evidence="2" type="ORF">BB561_000454</name>
</gene>
<protein>
    <submittedName>
        <fullName evidence="2">Uncharacterized protein</fullName>
    </submittedName>
</protein>
<evidence type="ECO:0000313" key="2">
    <source>
        <dbReference type="EMBL" id="PVU97620.1"/>
    </source>
</evidence>
<proteinExistence type="predicted"/>
<feature type="compositionally biased region" description="Polar residues" evidence="1">
    <location>
        <begin position="12"/>
        <end position="34"/>
    </location>
</feature>
<accession>A0A2T9YZ55</accession>
<evidence type="ECO:0000313" key="3">
    <source>
        <dbReference type="Proteomes" id="UP000245383"/>
    </source>
</evidence>
<dbReference type="OrthoDB" id="5627113at2759"/>
<organism evidence="2 3">
    <name type="scientific">Smittium simulii</name>
    <dbReference type="NCBI Taxonomy" id="133385"/>
    <lineage>
        <taxon>Eukaryota</taxon>
        <taxon>Fungi</taxon>
        <taxon>Fungi incertae sedis</taxon>
        <taxon>Zoopagomycota</taxon>
        <taxon>Kickxellomycotina</taxon>
        <taxon>Harpellomycetes</taxon>
        <taxon>Harpellales</taxon>
        <taxon>Legeriomycetaceae</taxon>
        <taxon>Smittium</taxon>
    </lineage>
</organism>
<dbReference type="EMBL" id="MBFR01000009">
    <property type="protein sequence ID" value="PVU97620.1"/>
    <property type="molecule type" value="Genomic_DNA"/>
</dbReference>
<dbReference type="Proteomes" id="UP000245383">
    <property type="component" value="Unassembled WGS sequence"/>
</dbReference>
<reference evidence="2 3" key="1">
    <citation type="journal article" date="2018" name="MBio">
        <title>Comparative Genomics Reveals the Core Gene Toolbox for the Fungus-Insect Symbiosis.</title>
        <authorList>
            <person name="Wang Y."/>
            <person name="Stata M."/>
            <person name="Wang W."/>
            <person name="Stajich J.E."/>
            <person name="White M.M."/>
            <person name="Moncalvo J.M."/>
        </authorList>
    </citation>
    <scope>NUCLEOTIDE SEQUENCE [LARGE SCALE GENOMIC DNA]</scope>
    <source>
        <strain evidence="2 3">SWE-8-4</strain>
    </source>
</reference>
<evidence type="ECO:0000256" key="1">
    <source>
        <dbReference type="SAM" id="MobiDB-lite"/>
    </source>
</evidence>